<sequence length="919" mass="107989">MPEPAVDSIEDRIRKFMLSKRVRVAEFFKDFDNLRSGCVTASQFKRCLDQGFSSILAEAEEELLIEKFKEKDGMVNYKRFADVIECTFQPNNLRVEPKSQTIEPDEFLGTTRSIRPLSPASVQKVNTIIERIAPYYKYHGINISSSYTDFDRHHIGTVTDSQFARSFPRPPGLEDEEVNLLIRRYLDPNTSNLCNYLNFHNDVEAAKERLVENLFDPLPENNYNIPRVEKADDELKELFKRIQIAVHKHGIRTTEFFCDHDKLRSGIITENQFQCGLMLCVGKEAGLTRGEVQRLADYYKQPDSRVRYKEFCHLMENAFNEPHLEKKPETRVYRPPQGHLSRSLNPLNQQEEARVAKILDELASTVQRRRLMCFPHFKDYDRSKAYTRNVTPSQFRRILHFLGINVESEDFKLLCRKFEEPRGGDVNYPAFVQAIDKDFIGFTMDSDHPVEKERPRTPYDQKPIDTSNVNITELLKRIRHDVLVNRVRVCEYFQDFDPLREHSIPRSQFTMGLTAMGQQTLSREESKALCDYYTNPQNPLHVQWKKFEKDIESVFTQVEPDLEKTPTNQVPPLESFLVEKQGTVDWAQATPEQTTIVDQAMDRMRQRSNQRRIHSKPCFQDYDLHNIGVVTKQQFRQCLTFLGLNASEMEMELLELKYSNTMGFNYLRFLDDLQPRDKQDLKYTQRLEELRLVNSKSVSLEKNPLTDFEEIMKKIKIKVSRERMRVLEFIRDYDKLRTGRMLKTTFRRALDLAHLELQASEVDILQQNYEYPRDPAYVEYVPFCDEIESIFTLKHLEKAPQVKPIQFKPPVEVDQNVLDKDSEIILQRTLARLAEQVRKSNMQMYTLFEDYDRVHNGTVSQSQFRRVLSELELGSLVNETEFQVLYKKFDVKVGGKDDINYIAFCDTIYQMAKIELFRP</sequence>
<dbReference type="KEGG" id="aplc:110973400"/>
<evidence type="ECO:0000313" key="1">
    <source>
        <dbReference type="Proteomes" id="UP000694845"/>
    </source>
</evidence>
<dbReference type="RefSeq" id="XP_022079913.1">
    <property type="nucleotide sequence ID" value="XM_022224221.1"/>
</dbReference>
<evidence type="ECO:0000313" key="2">
    <source>
        <dbReference type="RefSeq" id="XP_022079913.1"/>
    </source>
</evidence>
<protein>
    <submittedName>
        <fullName evidence="2">Uncharacterized protein LOC110973400</fullName>
    </submittedName>
</protein>
<dbReference type="InterPro" id="IPR011992">
    <property type="entry name" value="EF-hand-dom_pair"/>
</dbReference>
<dbReference type="OrthoDB" id="272072at2759"/>
<dbReference type="PANTHER" id="PTHR20875">
    <property type="entry name" value="EF-HAND CALCIUM-BINDING DOMAIN-CONTAINING PROTEIN 6-RELATED"/>
    <property type="match status" value="1"/>
</dbReference>
<dbReference type="Gene3D" id="1.10.238.10">
    <property type="entry name" value="EF-hand"/>
    <property type="match status" value="5"/>
</dbReference>
<dbReference type="PANTHER" id="PTHR20875:SF0">
    <property type="entry name" value="GH12158P"/>
    <property type="match status" value="1"/>
</dbReference>
<dbReference type="OMA" id="CVRYRDF"/>
<proteinExistence type="predicted"/>
<reference evidence="2" key="1">
    <citation type="submission" date="2025-08" db="UniProtKB">
        <authorList>
            <consortium name="RefSeq"/>
        </authorList>
    </citation>
    <scope>IDENTIFICATION</scope>
</reference>
<dbReference type="SUPFAM" id="SSF47473">
    <property type="entry name" value="EF-hand"/>
    <property type="match status" value="4"/>
</dbReference>
<dbReference type="AlphaFoldDB" id="A0A8B7XGJ9"/>
<name>A0A8B7XGJ9_ACAPL</name>
<dbReference type="GeneID" id="110973400"/>
<accession>A0A8B7XGJ9</accession>
<dbReference type="InterPro" id="IPR052603">
    <property type="entry name" value="EFCB6"/>
</dbReference>
<gene>
    <name evidence="2" type="primary">LOC110973400</name>
</gene>
<organism evidence="1 2">
    <name type="scientific">Acanthaster planci</name>
    <name type="common">Crown-of-thorns starfish</name>
    <dbReference type="NCBI Taxonomy" id="133434"/>
    <lineage>
        <taxon>Eukaryota</taxon>
        <taxon>Metazoa</taxon>
        <taxon>Echinodermata</taxon>
        <taxon>Eleutherozoa</taxon>
        <taxon>Asterozoa</taxon>
        <taxon>Asteroidea</taxon>
        <taxon>Valvatacea</taxon>
        <taxon>Valvatida</taxon>
        <taxon>Acanthasteridae</taxon>
        <taxon>Acanthaster</taxon>
    </lineage>
</organism>
<dbReference type="Proteomes" id="UP000694845">
    <property type="component" value="Unplaced"/>
</dbReference>
<keyword evidence="1" id="KW-1185">Reference proteome</keyword>